<accession>A0ACB8R800</accession>
<comment type="caution">
    <text evidence="1">The sequence shown here is derived from an EMBL/GenBank/DDBJ whole genome shotgun (WGS) entry which is preliminary data.</text>
</comment>
<protein>
    <submittedName>
        <fullName evidence="1">Uncharacterized protein</fullName>
    </submittedName>
</protein>
<proteinExistence type="predicted"/>
<evidence type="ECO:0000313" key="2">
    <source>
        <dbReference type="Proteomes" id="UP000814033"/>
    </source>
</evidence>
<sequence>MFDGYESVLMALPCGTDQGCPLSGIVFQFYNADLLDVPREIDEHGVAFVDDTAYLAGARTPAHSVRKLEGMMHREDGAFAWTKTHMCEFALDKFALTEEAQHHEAVDIGPSRRRK</sequence>
<organism evidence="1 2">
    <name type="scientific">Auriscalpium vulgare</name>
    <dbReference type="NCBI Taxonomy" id="40419"/>
    <lineage>
        <taxon>Eukaryota</taxon>
        <taxon>Fungi</taxon>
        <taxon>Dikarya</taxon>
        <taxon>Basidiomycota</taxon>
        <taxon>Agaricomycotina</taxon>
        <taxon>Agaricomycetes</taxon>
        <taxon>Russulales</taxon>
        <taxon>Auriscalpiaceae</taxon>
        <taxon>Auriscalpium</taxon>
    </lineage>
</organism>
<reference evidence="1" key="1">
    <citation type="submission" date="2021-02" db="EMBL/GenBank/DDBJ databases">
        <authorList>
            <consortium name="DOE Joint Genome Institute"/>
            <person name="Ahrendt S."/>
            <person name="Looney B.P."/>
            <person name="Miyauchi S."/>
            <person name="Morin E."/>
            <person name="Drula E."/>
            <person name="Courty P.E."/>
            <person name="Chicoki N."/>
            <person name="Fauchery L."/>
            <person name="Kohler A."/>
            <person name="Kuo A."/>
            <person name="Labutti K."/>
            <person name="Pangilinan J."/>
            <person name="Lipzen A."/>
            <person name="Riley R."/>
            <person name="Andreopoulos W."/>
            <person name="He G."/>
            <person name="Johnson J."/>
            <person name="Barry K.W."/>
            <person name="Grigoriev I.V."/>
            <person name="Nagy L."/>
            <person name="Hibbett D."/>
            <person name="Henrissat B."/>
            <person name="Matheny P.B."/>
            <person name="Labbe J."/>
            <person name="Martin F."/>
        </authorList>
    </citation>
    <scope>NUCLEOTIDE SEQUENCE</scope>
    <source>
        <strain evidence="1">FP105234-sp</strain>
    </source>
</reference>
<reference evidence="1" key="2">
    <citation type="journal article" date="2022" name="New Phytol.">
        <title>Evolutionary transition to the ectomycorrhizal habit in the genomes of a hyperdiverse lineage of mushroom-forming fungi.</title>
        <authorList>
            <person name="Looney B."/>
            <person name="Miyauchi S."/>
            <person name="Morin E."/>
            <person name="Drula E."/>
            <person name="Courty P.E."/>
            <person name="Kohler A."/>
            <person name="Kuo A."/>
            <person name="LaButti K."/>
            <person name="Pangilinan J."/>
            <person name="Lipzen A."/>
            <person name="Riley R."/>
            <person name="Andreopoulos W."/>
            <person name="He G."/>
            <person name="Johnson J."/>
            <person name="Nolan M."/>
            <person name="Tritt A."/>
            <person name="Barry K.W."/>
            <person name="Grigoriev I.V."/>
            <person name="Nagy L.G."/>
            <person name="Hibbett D."/>
            <person name="Henrissat B."/>
            <person name="Matheny P.B."/>
            <person name="Labbe J."/>
            <person name="Martin F.M."/>
        </authorList>
    </citation>
    <scope>NUCLEOTIDE SEQUENCE</scope>
    <source>
        <strain evidence="1">FP105234-sp</strain>
    </source>
</reference>
<dbReference type="Proteomes" id="UP000814033">
    <property type="component" value="Unassembled WGS sequence"/>
</dbReference>
<name>A0ACB8R800_9AGAM</name>
<keyword evidence="2" id="KW-1185">Reference proteome</keyword>
<evidence type="ECO:0000313" key="1">
    <source>
        <dbReference type="EMBL" id="KAI0039698.1"/>
    </source>
</evidence>
<dbReference type="EMBL" id="MU276273">
    <property type="protein sequence ID" value="KAI0039698.1"/>
    <property type="molecule type" value="Genomic_DNA"/>
</dbReference>
<gene>
    <name evidence="1" type="ORF">FA95DRAFT_1612370</name>
</gene>